<gene>
    <name evidence="7" type="ORF">QQX04_08485</name>
</gene>
<reference evidence="7" key="1">
    <citation type="submission" date="2023-06" db="EMBL/GenBank/DDBJ databases">
        <title>SYSU T00b26.</title>
        <authorList>
            <person name="Gao L."/>
            <person name="Fang B.-Z."/>
            <person name="Li W.-J."/>
        </authorList>
    </citation>
    <scope>NUCLEOTIDE SEQUENCE</scope>
    <source>
        <strain evidence="7">SYSU T00b26</strain>
    </source>
</reference>
<keyword evidence="2" id="KW-0805">Transcription regulation</keyword>
<dbReference type="InterPro" id="IPR007627">
    <property type="entry name" value="RNA_pol_sigma70_r2"/>
</dbReference>
<dbReference type="InterPro" id="IPR014284">
    <property type="entry name" value="RNA_pol_sigma-70_dom"/>
</dbReference>
<dbReference type="Proteomes" id="UP001172738">
    <property type="component" value="Unassembled WGS sequence"/>
</dbReference>
<dbReference type="PANTHER" id="PTHR43133:SF25">
    <property type="entry name" value="RNA POLYMERASE SIGMA FACTOR RFAY-RELATED"/>
    <property type="match status" value="1"/>
</dbReference>
<feature type="domain" description="RNA polymerase sigma factor 70 region 4 type 2" evidence="6">
    <location>
        <begin position="130"/>
        <end position="178"/>
    </location>
</feature>
<dbReference type="Pfam" id="PF04542">
    <property type="entry name" value="Sigma70_r2"/>
    <property type="match status" value="1"/>
</dbReference>
<dbReference type="InterPro" id="IPR013325">
    <property type="entry name" value="RNA_pol_sigma_r2"/>
</dbReference>
<evidence type="ECO:0000313" key="8">
    <source>
        <dbReference type="Proteomes" id="UP001172738"/>
    </source>
</evidence>
<proteinExistence type="inferred from homology"/>
<dbReference type="InterPro" id="IPR013324">
    <property type="entry name" value="RNA_pol_sigma_r3/r4-like"/>
</dbReference>
<dbReference type="Gene3D" id="1.10.10.10">
    <property type="entry name" value="Winged helix-like DNA-binding domain superfamily/Winged helix DNA-binding domain"/>
    <property type="match status" value="1"/>
</dbReference>
<evidence type="ECO:0000256" key="2">
    <source>
        <dbReference type="ARBA" id="ARBA00023015"/>
    </source>
</evidence>
<evidence type="ECO:0000256" key="1">
    <source>
        <dbReference type="ARBA" id="ARBA00010641"/>
    </source>
</evidence>
<feature type="domain" description="RNA polymerase sigma-70 region 2" evidence="5">
    <location>
        <begin position="26"/>
        <end position="94"/>
    </location>
</feature>
<comment type="similarity">
    <text evidence="1">Belongs to the sigma-70 factor family. ECF subfamily.</text>
</comment>
<name>A0ABT8G1K8_9MICO</name>
<evidence type="ECO:0000313" key="7">
    <source>
        <dbReference type="EMBL" id="MDN4473024.1"/>
    </source>
</evidence>
<comment type="caution">
    <text evidence="7">The sequence shown here is derived from an EMBL/GenBank/DDBJ whole genome shotgun (WGS) entry which is preliminary data.</text>
</comment>
<evidence type="ECO:0000259" key="5">
    <source>
        <dbReference type="Pfam" id="PF04542"/>
    </source>
</evidence>
<keyword evidence="3" id="KW-0731">Sigma factor</keyword>
<dbReference type="NCBIfam" id="TIGR02937">
    <property type="entry name" value="sigma70-ECF"/>
    <property type="match status" value="1"/>
</dbReference>
<evidence type="ECO:0000259" key="6">
    <source>
        <dbReference type="Pfam" id="PF08281"/>
    </source>
</evidence>
<dbReference type="Gene3D" id="1.10.1740.10">
    <property type="match status" value="1"/>
</dbReference>
<dbReference type="PANTHER" id="PTHR43133">
    <property type="entry name" value="RNA POLYMERASE ECF-TYPE SIGMA FACTO"/>
    <property type="match status" value="1"/>
</dbReference>
<dbReference type="Pfam" id="PF08281">
    <property type="entry name" value="Sigma70_r4_2"/>
    <property type="match status" value="1"/>
</dbReference>
<dbReference type="InterPro" id="IPR013249">
    <property type="entry name" value="RNA_pol_sigma70_r4_t2"/>
</dbReference>
<dbReference type="EMBL" id="JAUHPV010000004">
    <property type="protein sequence ID" value="MDN4473024.1"/>
    <property type="molecule type" value="Genomic_DNA"/>
</dbReference>
<evidence type="ECO:0000256" key="3">
    <source>
        <dbReference type="ARBA" id="ARBA00023082"/>
    </source>
</evidence>
<dbReference type="InterPro" id="IPR036388">
    <property type="entry name" value="WH-like_DNA-bd_sf"/>
</dbReference>
<dbReference type="InterPro" id="IPR039425">
    <property type="entry name" value="RNA_pol_sigma-70-like"/>
</dbReference>
<accession>A0ABT8G1K8</accession>
<evidence type="ECO:0000256" key="4">
    <source>
        <dbReference type="ARBA" id="ARBA00023163"/>
    </source>
</evidence>
<organism evidence="7 8">
    <name type="scientific">Demequina zhanjiangensis</name>
    <dbReference type="NCBI Taxonomy" id="3051659"/>
    <lineage>
        <taxon>Bacteria</taxon>
        <taxon>Bacillati</taxon>
        <taxon>Actinomycetota</taxon>
        <taxon>Actinomycetes</taxon>
        <taxon>Micrococcales</taxon>
        <taxon>Demequinaceae</taxon>
        <taxon>Demequina</taxon>
    </lineage>
</organism>
<sequence>MGVPAASDADEWERACAGDGEALGALFDRHSARVFRHALYLLKHRQDAEDATATAFLELWRRRSQVRLVEDSVLPWLLATTTNACRNLARSTRRYRTLIDALPRSEALPSADEALATESSELLEHIDPDVAAAIRRLPATSACLLALTALEGMSSAAAAEAVGITPAAARKRLSRARSEVRASLGRTAPLDDLKEARHG</sequence>
<keyword evidence="4" id="KW-0804">Transcription</keyword>
<dbReference type="SUPFAM" id="SSF88659">
    <property type="entry name" value="Sigma3 and sigma4 domains of RNA polymerase sigma factors"/>
    <property type="match status" value="1"/>
</dbReference>
<dbReference type="RefSeq" id="WP_301128145.1">
    <property type="nucleotide sequence ID" value="NZ_JAUHPV010000004.1"/>
</dbReference>
<keyword evidence="8" id="KW-1185">Reference proteome</keyword>
<protein>
    <submittedName>
        <fullName evidence="7">Sigma-70 family RNA polymerase sigma factor</fullName>
    </submittedName>
</protein>
<dbReference type="SUPFAM" id="SSF88946">
    <property type="entry name" value="Sigma2 domain of RNA polymerase sigma factors"/>
    <property type="match status" value="1"/>
</dbReference>